<keyword evidence="4" id="KW-1185">Reference proteome</keyword>
<dbReference type="EMBL" id="VORV01000003">
    <property type="protein sequence ID" value="TXD78940.1"/>
    <property type="molecule type" value="Genomic_DNA"/>
</dbReference>
<dbReference type="OrthoDB" id="924386at2"/>
<dbReference type="Proteomes" id="UP000321927">
    <property type="component" value="Unassembled WGS sequence"/>
</dbReference>
<gene>
    <name evidence="2" type="ORF">ESW18_05330</name>
    <name evidence="1" type="ORF">LV84_01798</name>
</gene>
<evidence type="ECO:0000313" key="4">
    <source>
        <dbReference type="Proteomes" id="UP000321927"/>
    </source>
</evidence>
<accession>A0A2W7RT12</accession>
<reference evidence="2 4" key="2">
    <citation type="submission" date="2019-08" db="EMBL/GenBank/DDBJ databases">
        <title>Genome of Algoriphagus ratkowskyi IC026.</title>
        <authorList>
            <person name="Bowman J.P."/>
        </authorList>
    </citation>
    <scope>NUCLEOTIDE SEQUENCE [LARGE SCALE GENOMIC DNA]</scope>
    <source>
        <strain evidence="2 4">IC026</strain>
    </source>
</reference>
<sequence>MIKLIGYILLLVLIQSCNQNKYNVGVFPETATNLGVINSAFDDINSDMPTVNHEVKLVFSSNRIGSQPNHFNLVGFDLVFYWDRSEGFLSVGKGNSLFDNSLLAWVRRTESTYNEKGPYSFVDMENNKTMLFSRDDDQGIYSIYAEPEIPSVAPNARTNQSFQLFEESVSEMYPSFYGENYLKGSDISSQGKPEKFLMSSDRDGVFDIYELDLPSDISSLDYLFGNSAKPLSKISINSTSNDHMPFVYGDLLVFASDRAGGFGGYDLYYSFKTDSDWSDPVNFGPNINSDKDEYRPIVSENPGFTNRLMIFSSNRPGGLGGFDLYYVGIPKF</sequence>
<dbReference type="InterPro" id="IPR011659">
    <property type="entry name" value="WD40"/>
</dbReference>
<reference evidence="1 3" key="1">
    <citation type="submission" date="2018-06" db="EMBL/GenBank/DDBJ databases">
        <title>Genomic Encyclopedia of Archaeal and Bacterial Type Strains, Phase II (KMG-II): from individual species to whole genera.</title>
        <authorList>
            <person name="Goeker M."/>
        </authorList>
    </citation>
    <scope>NUCLEOTIDE SEQUENCE [LARGE SCALE GENOMIC DNA]</scope>
    <source>
        <strain evidence="1 3">DSM 22686</strain>
    </source>
</reference>
<evidence type="ECO:0000313" key="3">
    <source>
        <dbReference type="Proteomes" id="UP000249115"/>
    </source>
</evidence>
<dbReference type="Proteomes" id="UP000249115">
    <property type="component" value="Unassembled WGS sequence"/>
</dbReference>
<dbReference type="EMBL" id="QKZU01000006">
    <property type="protein sequence ID" value="PZX57669.1"/>
    <property type="molecule type" value="Genomic_DNA"/>
</dbReference>
<evidence type="ECO:0000313" key="2">
    <source>
        <dbReference type="EMBL" id="TXD78940.1"/>
    </source>
</evidence>
<dbReference type="AlphaFoldDB" id="A0A2W7RT12"/>
<protein>
    <submittedName>
        <fullName evidence="1">WD40 repeat protein</fullName>
    </submittedName>
</protein>
<comment type="caution">
    <text evidence="1">The sequence shown here is derived from an EMBL/GenBank/DDBJ whole genome shotgun (WGS) entry which is preliminary data.</text>
</comment>
<proteinExistence type="predicted"/>
<dbReference type="RefSeq" id="WP_086498550.1">
    <property type="nucleotide sequence ID" value="NZ_MSSV01000002.1"/>
</dbReference>
<name>A0A2W7RT12_9BACT</name>
<organism evidence="1 3">
    <name type="scientific">Algoriphagus ratkowskyi</name>
    <dbReference type="NCBI Taxonomy" id="57028"/>
    <lineage>
        <taxon>Bacteria</taxon>
        <taxon>Pseudomonadati</taxon>
        <taxon>Bacteroidota</taxon>
        <taxon>Cytophagia</taxon>
        <taxon>Cytophagales</taxon>
        <taxon>Cyclobacteriaceae</taxon>
        <taxon>Algoriphagus</taxon>
    </lineage>
</organism>
<dbReference type="PROSITE" id="PS51257">
    <property type="entry name" value="PROKAR_LIPOPROTEIN"/>
    <property type="match status" value="1"/>
</dbReference>
<dbReference type="Pfam" id="PF07676">
    <property type="entry name" value="PD40"/>
    <property type="match status" value="1"/>
</dbReference>
<evidence type="ECO:0000313" key="1">
    <source>
        <dbReference type="EMBL" id="PZX57669.1"/>
    </source>
</evidence>